<keyword evidence="2 5" id="KW-0963">Cytoplasm</keyword>
<evidence type="ECO:0000313" key="8">
    <source>
        <dbReference type="EnsemblMetazoa" id="PPAI003853-PA"/>
    </source>
</evidence>
<dbReference type="GO" id="GO:0007020">
    <property type="term" value="P:microtubule nucleation"/>
    <property type="evidence" value="ECO:0007669"/>
    <property type="project" value="InterPro"/>
</dbReference>
<name>A0A1B0D8I0_PHLPP</name>
<dbReference type="GO" id="GO:0000278">
    <property type="term" value="P:mitotic cell cycle"/>
    <property type="evidence" value="ECO:0007669"/>
    <property type="project" value="TreeGrafter"/>
</dbReference>
<evidence type="ECO:0000259" key="7">
    <source>
        <dbReference type="Pfam" id="PF17681"/>
    </source>
</evidence>
<dbReference type="AlphaFoldDB" id="A0A1B0D8I0"/>
<dbReference type="VEuPathDB" id="VectorBase:PPAI003853"/>
<dbReference type="InterPro" id="IPR041470">
    <property type="entry name" value="GCP_N"/>
</dbReference>
<evidence type="ECO:0000256" key="4">
    <source>
        <dbReference type="ARBA" id="ARBA00023212"/>
    </source>
</evidence>
<comment type="similarity">
    <text evidence="1 5">Belongs to the TUBGCP family.</text>
</comment>
<dbReference type="Pfam" id="PF04130">
    <property type="entry name" value="GCP_C_terminal"/>
    <property type="match status" value="1"/>
</dbReference>
<dbReference type="InterPro" id="IPR029021">
    <property type="entry name" value="Prot-tyrosine_phosphatase-like"/>
</dbReference>
<dbReference type="PANTHER" id="PTHR19302">
    <property type="entry name" value="GAMMA TUBULIN COMPLEX PROTEIN"/>
    <property type="match status" value="1"/>
</dbReference>
<comment type="subcellular location">
    <subcellularLocation>
        <location evidence="5">Cytoplasm</location>
        <location evidence="5">Cytoskeleton</location>
        <location evidence="5">Microtubule organizing center</location>
    </subcellularLocation>
</comment>
<evidence type="ECO:0000256" key="3">
    <source>
        <dbReference type="ARBA" id="ARBA00022701"/>
    </source>
</evidence>
<dbReference type="InterPro" id="IPR042241">
    <property type="entry name" value="GCP_C_sf"/>
</dbReference>
<keyword evidence="3 5" id="KW-0493">Microtubule</keyword>
<dbReference type="Gene3D" id="3.90.190.10">
    <property type="entry name" value="Protein tyrosine phosphatase superfamily"/>
    <property type="match status" value="1"/>
</dbReference>
<dbReference type="VEuPathDB" id="VectorBase:PPAPM1_011462"/>
<dbReference type="EMBL" id="AJVK01027447">
    <property type="status" value="NOT_ANNOTATED_CDS"/>
    <property type="molecule type" value="Genomic_DNA"/>
</dbReference>
<dbReference type="GO" id="GO:0000922">
    <property type="term" value="C:spindle pole"/>
    <property type="evidence" value="ECO:0007669"/>
    <property type="project" value="InterPro"/>
</dbReference>
<keyword evidence="4 5" id="KW-0206">Cytoskeleton</keyword>
<dbReference type="EMBL" id="AJVK01027449">
    <property type="status" value="NOT_ANNOTATED_CDS"/>
    <property type="molecule type" value="Genomic_DNA"/>
</dbReference>
<evidence type="ECO:0000313" key="9">
    <source>
        <dbReference type="Proteomes" id="UP000092462"/>
    </source>
</evidence>
<dbReference type="Gene3D" id="1.20.120.1900">
    <property type="entry name" value="Gamma-tubulin complex, C-terminal domain"/>
    <property type="match status" value="1"/>
</dbReference>
<dbReference type="Proteomes" id="UP000092462">
    <property type="component" value="Unassembled WGS sequence"/>
</dbReference>
<dbReference type="Pfam" id="PF17681">
    <property type="entry name" value="GCP_N_terminal"/>
    <property type="match status" value="1"/>
</dbReference>
<dbReference type="GO" id="GO:0051011">
    <property type="term" value="F:microtubule minus-end binding"/>
    <property type="evidence" value="ECO:0007669"/>
    <property type="project" value="TreeGrafter"/>
</dbReference>
<dbReference type="GO" id="GO:0031122">
    <property type="term" value="P:cytoplasmic microtubule organization"/>
    <property type="evidence" value="ECO:0007669"/>
    <property type="project" value="TreeGrafter"/>
</dbReference>
<evidence type="ECO:0000256" key="2">
    <source>
        <dbReference type="ARBA" id="ARBA00022490"/>
    </source>
</evidence>
<dbReference type="GO" id="GO:0043015">
    <property type="term" value="F:gamma-tubulin binding"/>
    <property type="evidence" value="ECO:0007669"/>
    <property type="project" value="InterPro"/>
</dbReference>
<evidence type="ECO:0000256" key="5">
    <source>
        <dbReference type="RuleBase" id="RU363050"/>
    </source>
</evidence>
<dbReference type="PANTHER" id="PTHR19302:SF13">
    <property type="entry name" value="GAMMA-TUBULIN COMPLEX COMPONENT 2"/>
    <property type="match status" value="1"/>
</dbReference>
<dbReference type="GO" id="GO:0051225">
    <property type="term" value="P:spindle assembly"/>
    <property type="evidence" value="ECO:0007669"/>
    <property type="project" value="TreeGrafter"/>
</dbReference>
<dbReference type="GO" id="GO:0005874">
    <property type="term" value="C:microtubule"/>
    <property type="evidence" value="ECO:0007669"/>
    <property type="project" value="UniProtKB-KW"/>
</dbReference>
<dbReference type="InterPro" id="IPR007259">
    <property type="entry name" value="GCP"/>
</dbReference>
<keyword evidence="9" id="KW-1185">Reference proteome</keyword>
<sequence>MSKRLVNISSQLCSTKITDAEDISEVRERIVAHVSRRSASGTSVHSPEGLRKSTGIQKRPYAQRNFINGDPLAGAAHLNAAAIPFSSQESIILSELLYCLIGIRGTYIVPEFQGDTVIGFKVSDQIHETLRDIIKEILPLALHYSQIQKFVQQTDEMESGPVLQALSGAVSELLHDYYLSVVQLESDLQKENLTLHKVLFFTRPTMASMEVIADALKTISRANIRGGEVLTLLDDRIANLTGDAAARKTFIELTQKAAVPYMEALQTWIYKGVVSDPHCEFLIEDTEVYPKGLQDDYTLNYWEVRYVVSRERIPRFLENLSDIILRTGKYLNVIRQCGKNITPPRSEPLVYSHSNQNHIVLINDAYNFASRTLLDVLMKENDLMGHLQSLKKYFLLQQGDFILQFMDACEQELSKKIHAVQPVKLENLLGLTLRLSSARNDPYKEDLTMTLLTVDLFTQMSRLTNNDYSEFEDSQENHDLTGLESFAFQYSVKWPKLRQSRKGLIENVDQYKFVYDTLEEYLCCGNSWFPVSKLSEKLKEKSLKNPATKINEYQKEFDQICKQTPRFSIGDCAGGHRADNRDKNRDVLCVPPDNYRPYLTSFQGNAFTDYINAVFVDNTFMIMA</sequence>
<reference evidence="8" key="1">
    <citation type="submission" date="2022-08" db="UniProtKB">
        <authorList>
            <consortium name="EnsemblMetazoa"/>
        </authorList>
    </citation>
    <scope>IDENTIFICATION</scope>
    <source>
        <strain evidence="8">Israel</strain>
    </source>
</reference>
<organism evidence="8 9">
    <name type="scientific">Phlebotomus papatasi</name>
    <name type="common">Sandfly</name>
    <dbReference type="NCBI Taxonomy" id="29031"/>
    <lineage>
        <taxon>Eukaryota</taxon>
        <taxon>Metazoa</taxon>
        <taxon>Ecdysozoa</taxon>
        <taxon>Arthropoda</taxon>
        <taxon>Hexapoda</taxon>
        <taxon>Insecta</taxon>
        <taxon>Pterygota</taxon>
        <taxon>Neoptera</taxon>
        <taxon>Endopterygota</taxon>
        <taxon>Diptera</taxon>
        <taxon>Nematocera</taxon>
        <taxon>Psychodoidea</taxon>
        <taxon>Psychodidae</taxon>
        <taxon>Phlebotomus</taxon>
        <taxon>Phlebotomus</taxon>
    </lineage>
</organism>
<dbReference type="GO" id="GO:0000930">
    <property type="term" value="C:gamma-tubulin complex"/>
    <property type="evidence" value="ECO:0007669"/>
    <property type="project" value="TreeGrafter"/>
</dbReference>
<accession>A0A1B0D8I0</accession>
<feature type="domain" description="Gamma tubulin complex component protein N-terminal" evidence="7">
    <location>
        <begin position="93"/>
        <end position="380"/>
    </location>
</feature>
<dbReference type="GO" id="GO:0051321">
    <property type="term" value="P:meiotic cell cycle"/>
    <property type="evidence" value="ECO:0007669"/>
    <property type="project" value="TreeGrafter"/>
</dbReference>
<dbReference type="SUPFAM" id="SSF52799">
    <property type="entry name" value="(Phosphotyrosine protein) phosphatases II"/>
    <property type="match status" value="1"/>
</dbReference>
<evidence type="ECO:0000256" key="1">
    <source>
        <dbReference type="ARBA" id="ARBA00010337"/>
    </source>
</evidence>
<dbReference type="EMBL" id="AJVK01027448">
    <property type="status" value="NOT_ANNOTATED_CDS"/>
    <property type="molecule type" value="Genomic_DNA"/>
</dbReference>
<proteinExistence type="inferred from homology"/>
<protein>
    <recommendedName>
        <fullName evidence="5">Gamma-tubulin complex component</fullName>
    </recommendedName>
</protein>
<dbReference type="VEuPathDB" id="VectorBase:PPAPM1_009376"/>
<dbReference type="EnsemblMetazoa" id="PPAI003853-RA">
    <property type="protein sequence ID" value="PPAI003853-PA"/>
    <property type="gene ID" value="PPAI003853"/>
</dbReference>
<evidence type="ECO:0000259" key="6">
    <source>
        <dbReference type="Pfam" id="PF04130"/>
    </source>
</evidence>
<feature type="domain" description="Gamma tubulin complex component C-terminal" evidence="6">
    <location>
        <begin position="383"/>
        <end position="495"/>
    </location>
</feature>
<dbReference type="InterPro" id="IPR040457">
    <property type="entry name" value="GCP_C"/>
</dbReference>